<organism evidence="9 10">
    <name type="scientific">Salicibibacter kimchii</name>
    <dbReference type="NCBI Taxonomy" id="2099786"/>
    <lineage>
        <taxon>Bacteria</taxon>
        <taxon>Bacillati</taxon>
        <taxon>Bacillota</taxon>
        <taxon>Bacilli</taxon>
        <taxon>Bacillales</taxon>
        <taxon>Bacillaceae</taxon>
        <taxon>Salicibibacter</taxon>
    </lineage>
</organism>
<dbReference type="Proteomes" id="UP000252100">
    <property type="component" value="Chromosome"/>
</dbReference>
<evidence type="ECO:0000256" key="1">
    <source>
        <dbReference type="ARBA" id="ARBA00022490"/>
    </source>
</evidence>
<dbReference type="GO" id="GO:0051775">
    <property type="term" value="P:response to redox state"/>
    <property type="evidence" value="ECO:0007669"/>
    <property type="project" value="InterPro"/>
</dbReference>
<comment type="subcellular location">
    <subcellularLocation>
        <location evidence="7">Cytoplasm</location>
    </subcellularLocation>
</comment>
<dbReference type="GO" id="GO:0005737">
    <property type="term" value="C:cytoplasm"/>
    <property type="evidence" value="ECO:0007669"/>
    <property type="project" value="UniProtKB-SubCell"/>
</dbReference>
<dbReference type="NCBIfam" id="NF003994">
    <property type="entry name" value="PRK05472.2-3"/>
    <property type="match status" value="1"/>
</dbReference>
<evidence type="ECO:0000256" key="4">
    <source>
        <dbReference type="ARBA" id="ARBA00023027"/>
    </source>
</evidence>
<feature type="DNA-binding region" description="H-T-H motif" evidence="7">
    <location>
        <begin position="17"/>
        <end position="56"/>
    </location>
</feature>
<dbReference type="AlphaFoldDB" id="A0A345C2G9"/>
<protein>
    <recommendedName>
        <fullName evidence="7">Redox-sensing transcriptional repressor Rex</fullName>
    </recommendedName>
</protein>
<accession>A0A345C2G9</accession>
<keyword evidence="10" id="KW-1185">Reference proteome</keyword>
<keyword evidence="4 7" id="KW-0520">NAD</keyword>
<dbReference type="HAMAP" id="MF_01131">
    <property type="entry name" value="Rex"/>
    <property type="match status" value="1"/>
</dbReference>
<dbReference type="InterPro" id="IPR036390">
    <property type="entry name" value="WH_DNA-bd_sf"/>
</dbReference>
<dbReference type="InterPro" id="IPR036291">
    <property type="entry name" value="NAD(P)-bd_dom_sf"/>
</dbReference>
<dbReference type="InterPro" id="IPR009718">
    <property type="entry name" value="Rex_DNA-bd_C_dom"/>
</dbReference>
<dbReference type="EMBL" id="CP031092">
    <property type="protein sequence ID" value="AXF57400.1"/>
    <property type="molecule type" value="Genomic_DNA"/>
</dbReference>
<dbReference type="InterPro" id="IPR003781">
    <property type="entry name" value="CoA-bd"/>
</dbReference>
<feature type="domain" description="CoA-binding" evidence="8">
    <location>
        <begin position="80"/>
        <end position="180"/>
    </location>
</feature>
<comment type="similarity">
    <text evidence="7">Belongs to the transcriptional regulatory Rex family.</text>
</comment>
<sequence length="210" mass="23624">MDEQQKIPRATAKRLPLYYRYLEHLYASGKTRVSSTELSNAVKVDSATIRRDFSYFGALGRKGYGYDVQRLIAFFRETLDQDEATPVILIGAGNLGKALLHYNFGENNNTRIVQAFDHDEALVGKEIGGVPVMHMDHLKTEVDESIWAAIVAVPSTAAQEVADRIIDTPIEGILNFTPSRMTVPAHIRVHHIDLSVELQSLIYFLKHYPL</sequence>
<evidence type="ECO:0000259" key="8">
    <source>
        <dbReference type="SMART" id="SM00881"/>
    </source>
</evidence>
<evidence type="ECO:0000256" key="3">
    <source>
        <dbReference type="ARBA" id="ARBA00023015"/>
    </source>
</evidence>
<keyword evidence="6 7" id="KW-0804">Transcription</keyword>
<keyword evidence="5 7" id="KW-0238">DNA-binding</keyword>
<dbReference type="PANTHER" id="PTHR35786">
    <property type="entry name" value="REDOX-SENSING TRANSCRIPTIONAL REPRESSOR REX"/>
    <property type="match status" value="1"/>
</dbReference>
<dbReference type="SUPFAM" id="SSF46785">
    <property type="entry name" value="Winged helix' DNA-binding domain"/>
    <property type="match status" value="1"/>
</dbReference>
<evidence type="ECO:0000313" key="9">
    <source>
        <dbReference type="EMBL" id="AXF57400.1"/>
    </source>
</evidence>
<keyword evidence="2 7" id="KW-0678">Repressor</keyword>
<dbReference type="Gene3D" id="3.40.50.720">
    <property type="entry name" value="NAD(P)-binding Rossmann-like Domain"/>
    <property type="match status" value="1"/>
</dbReference>
<dbReference type="PANTHER" id="PTHR35786:SF1">
    <property type="entry name" value="REDOX-SENSING TRANSCRIPTIONAL REPRESSOR REX 1"/>
    <property type="match status" value="1"/>
</dbReference>
<evidence type="ECO:0000256" key="2">
    <source>
        <dbReference type="ARBA" id="ARBA00022491"/>
    </source>
</evidence>
<dbReference type="Gene3D" id="1.10.10.10">
    <property type="entry name" value="Winged helix-like DNA-binding domain superfamily/Winged helix DNA-binding domain"/>
    <property type="match status" value="1"/>
</dbReference>
<evidence type="ECO:0000256" key="6">
    <source>
        <dbReference type="ARBA" id="ARBA00023163"/>
    </source>
</evidence>
<dbReference type="NCBIfam" id="NF003995">
    <property type="entry name" value="PRK05472.2-4"/>
    <property type="match status" value="1"/>
</dbReference>
<dbReference type="NCBIfam" id="NF003991">
    <property type="entry name" value="PRK05472.1-5"/>
    <property type="match status" value="1"/>
</dbReference>
<dbReference type="InterPro" id="IPR022876">
    <property type="entry name" value="Tscrpt_rep_Rex"/>
</dbReference>
<dbReference type="GO" id="GO:0003700">
    <property type="term" value="F:DNA-binding transcription factor activity"/>
    <property type="evidence" value="ECO:0007669"/>
    <property type="project" value="UniProtKB-UniRule"/>
</dbReference>
<proteinExistence type="inferred from homology"/>
<dbReference type="GO" id="GO:0003677">
    <property type="term" value="F:DNA binding"/>
    <property type="evidence" value="ECO:0007669"/>
    <property type="project" value="UniProtKB-UniRule"/>
</dbReference>
<comment type="function">
    <text evidence="7">Modulates transcription in response to changes in cellular NADH/NAD(+) redox state.</text>
</comment>
<evidence type="ECO:0000313" key="10">
    <source>
        <dbReference type="Proteomes" id="UP000252100"/>
    </source>
</evidence>
<dbReference type="RefSeq" id="WP_114375192.1">
    <property type="nucleotide sequence ID" value="NZ_CP031092.1"/>
</dbReference>
<feature type="binding site" evidence="7">
    <location>
        <begin position="91"/>
        <end position="96"/>
    </location>
    <ligand>
        <name>NAD(+)</name>
        <dbReference type="ChEBI" id="CHEBI:57540"/>
    </ligand>
</feature>
<dbReference type="SMART" id="SM00881">
    <property type="entry name" value="CoA_binding"/>
    <property type="match status" value="1"/>
</dbReference>
<name>A0A345C2G9_9BACI</name>
<dbReference type="OrthoDB" id="9784760at2"/>
<dbReference type="InterPro" id="IPR036388">
    <property type="entry name" value="WH-like_DNA-bd_sf"/>
</dbReference>
<keyword evidence="3 7" id="KW-0805">Transcription regulation</keyword>
<gene>
    <name evidence="7" type="primary">rex</name>
    <name evidence="9" type="ORF">DT065_16365</name>
</gene>
<dbReference type="SUPFAM" id="SSF51735">
    <property type="entry name" value="NAD(P)-binding Rossmann-fold domains"/>
    <property type="match status" value="1"/>
</dbReference>
<dbReference type="KEGG" id="rue:DT065_16365"/>
<comment type="subunit">
    <text evidence="7">Homodimer.</text>
</comment>
<dbReference type="NCBIfam" id="NF003989">
    <property type="entry name" value="PRK05472.1-3"/>
    <property type="match status" value="1"/>
</dbReference>
<reference evidence="9 10" key="1">
    <citation type="journal article" date="2018" name="J. Microbiol.">
        <title>Salicibibacter kimchii gen. nov., sp. nov., a moderately halophilic and alkalitolerant bacterium in the family Bacillaceae, isolated from kimchi.</title>
        <authorList>
            <person name="Jang J.Y."/>
            <person name="Oh Y.J."/>
            <person name="Lim S.K."/>
            <person name="Park H.K."/>
            <person name="Lee C."/>
            <person name="Kim J.Y."/>
            <person name="Lee M.A."/>
            <person name="Choi H.J."/>
        </authorList>
    </citation>
    <scope>NUCLEOTIDE SEQUENCE [LARGE SCALE GENOMIC DNA]</scope>
    <source>
        <strain evidence="9 10">NKC1-1</strain>
    </source>
</reference>
<dbReference type="NCBIfam" id="NF003996">
    <property type="entry name" value="PRK05472.2-5"/>
    <property type="match status" value="1"/>
</dbReference>
<evidence type="ECO:0000256" key="7">
    <source>
        <dbReference type="HAMAP-Rule" id="MF_01131"/>
    </source>
</evidence>
<dbReference type="Pfam" id="PF06971">
    <property type="entry name" value="Put_DNA-bind_N"/>
    <property type="match status" value="1"/>
</dbReference>
<dbReference type="InterPro" id="IPR058203">
    <property type="entry name" value="Rex_bacilli-type"/>
</dbReference>
<evidence type="ECO:0000256" key="5">
    <source>
        <dbReference type="ARBA" id="ARBA00023125"/>
    </source>
</evidence>
<dbReference type="Pfam" id="PF02629">
    <property type="entry name" value="CoA_binding"/>
    <property type="match status" value="1"/>
</dbReference>
<dbReference type="GO" id="GO:0045892">
    <property type="term" value="P:negative regulation of DNA-templated transcription"/>
    <property type="evidence" value="ECO:0007669"/>
    <property type="project" value="InterPro"/>
</dbReference>
<keyword evidence="1 7" id="KW-0963">Cytoplasm</keyword>